<feature type="compositionally biased region" description="Polar residues" evidence="1">
    <location>
        <begin position="252"/>
        <end position="263"/>
    </location>
</feature>
<proteinExistence type="predicted"/>
<feature type="region of interest" description="Disordered" evidence="1">
    <location>
        <begin position="198"/>
        <end position="263"/>
    </location>
</feature>
<reference evidence="2" key="1">
    <citation type="journal article" date="2020" name="Fungal Divers.">
        <title>Resolving the Mortierellaceae phylogeny through synthesis of multi-gene phylogenetics and phylogenomics.</title>
        <authorList>
            <person name="Vandepol N."/>
            <person name="Liber J."/>
            <person name="Desiro A."/>
            <person name="Na H."/>
            <person name="Kennedy M."/>
            <person name="Barry K."/>
            <person name="Grigoriev I.V."/>
            <person name="Miller A.N."/>
            <person name="O'Donnell K."/>
            <person name="Stajich J.E."/>
            <person name="Bonito G."/>
        </authorList>
    </citation>
    <scope>NUCLEOTIDE SEQUENCE</scope>
    <source>
        <strain evidence="2">NRRL 2769</strain>
    </source>
</reference>
<organism evidence="2 3">
    <name type="scientific">Entomortierella chlamydospora</name>
    <dbReference type="NCBI Taxonomy" id="101097"/>
    <lineage>
        <taxon>Eukaryota</taxon>
        <taxon>Fungi</taxon>
        <taxon>Fungi incertae sedis</taxon>
        <taxon>Mucoromycota</taxon>
        <taxon>Mortierellomycotina</taxon>
        <taxon>Mortierellomycetes</taxon>
        <taxon>Mortierellales</taxon>
        <taxon>Mortierellaceae</taxon>
        <taxon>Entomortierella</taxon>
    </lineage>
</organism>
<keyword evidence="3" id="KW-1185">Reference proteome</keyword>
<evidence type="ECO:0000313" key="2">
    <source>
        <dbReference type="EMBL" id="KAF9998028.1"/>
    </source>
</evidence>
<comment type="caution">
    <text evidence="2">The sequence shown here is derived from an EMBL/GenBank/DDBJ whole genome shotgun (WGS) entry which is preliminary data.</text>
</comment>
<dbReference type="Proteomes" id="UP000703661">
    <property type="component" value="Unassembled WGS sequence"/>
</dbReference>
<evidence type="ECO:0000313" key="3">
    <source>
        <dbReference type="Proteomes" id="UP000703661"/>
    </source>
</evidence>
<protein>
    <submittedName>
        <fullName evidence="2">Uncharacterized protein</fullName>
    </submittedName>
</protein>
<feature type="region of interest" description="Disordered" evidence="1">
    <location>
        <begin position="37"/>
        <end position="67"/>
    </location>
</feature>
<dbReference type="AlphaFoldDB" id="A0A9P6MG78"/>
<feature type="non-terminal residue" evidence="2">
    <location>
        <position position="1"/>
    </location>
</feature>
<dbReference type="EMBL" id="JAAAID010003424">
    <property type="protein sequence ID" value="KAF9998028.1"/>
    <property type="molecule type" value="Genomic_DNA"/>
</dbReference>
<feature type="compositionally biased region" description="Low complexity" evidence="1">
    <location>
        <begin position="231"/>
        <end position="250"/>
    </location>
</feature>
<feature type="compositionally biased region" description="Low complexity" evidence="1">
    <location>
        <begin position="49"/>
        <end position="61"/>
    </location>
</feature>
<evidence type="ECO:0000256" key="1">
    <source>
        <dbReference type="SAM" id="MobiDB-lite"/>
    </source>
</evidence>
<gene>
    <name evidence="2" type="ORF">BGZ80_006879</name>
</gene>
<name>A0A9P6MG78_9FUNG</name>
<sequence length="263" mass="27216">PEQFTTYTEAPPVIDTPAAPAAPEVLVAPIVEEPTAAPASQPFEFQQPETTAASEVTATSTGGDQTSLPVAAISTDQEMVSESFVQQSFTTSVLEGDHFTTTSATDYTVSSTDASGTTTTDTTHNTGTIVDYADGHQVQFPQESTHQHLVEHAPEGQSFGQTNQIEGIPGSDAVGSTATITGMEDSNKSATDSAAGLYNHQAGPEFTPVAESEPTAAAPQTELRPESEQLGLAGSEAEAAPAIEGAVAYEQQYHQTSGEQAGP</sequence>
<accession>A0A9P6MG78</accession>